<organism evidence="8 9">
    <name type="scientific">Dendrobium nobile</name>
    <name type="common">Orchid</name>
    <dbReference type="NCBI Taxonomy" id="94219"/>
    <lineage>
        <taxon>Eukaryota</taxon>
        <taxon>Viridiplantae</taxon>
        <taxon>Streptophyta</taxon>
        <taxon>Embryophyta</taxon>
        <taxon>Tracheophyta</taxon>
        <taxon>Spermatophyta</taxon>
        <taxon>Magnoliopsida</taxon>
        <taxon>Liliopsida</taxon>
        <taxon>Asparagales</taxon>
        <taxon>Orchidaceae</taxon>
        <taxon>Epidendroideae</taxon>
        <taxon>Malaxideae</taxon>
        <taxon>Dendrobiinae</taxon>
        <taxon>Dendrobium</taxon>
    </lineage>
</organism>
<accession>A0A8T3B8V9</accession>
<dbReference type="FunFam" id="3.40.605.10:FF:000004">
    <property type="entry name" value="Aldehyde dehydrogenase"/>
    <property type="match status" value="1"/>
</dbReference>
<dbReference type="PANTHER" id="PTHR43570:SF16">
    <property type="entry name" value="ALDEHYDE DEHYDROGENASE TYPE III, ISOFORM Q"/>
    <property type="match status" value="1"/>
</dbReference>
<dbReference type="Gene3D" id="3.40.605.10">
    <property type="entry name" value="Aldehyde Dehydrogenase, Chain A, domain 1"/>
    <property type="match status" value="1"/>
</dbReference>
<comment type="catalytic activity">
    <reaction evidence="4">
        <text>an aldehyde + NAD(+) + H2O = a carboxylate + NADH + 2 H(+)</text>
        <dbReference type="Rhea" id="RHEA:16185"/>
        <dbReference type="ChEBI" id="CHEBI:15377"/>
        <dbReference type="ChEBI" id="CHEBI:15378"/>
        <dbReference type="ChEBI" id="CHEBI:17478"/>
        <dbReference type="ChEBI" id="CHEBI:29067"/>
        <dbReference type="ChEBI" id="CHEBI:57540"/>
        <dbReference type="ChEBI" id="CHEBI:57945"/>
        <dbReference type="EC" id="1.2.1.3"/>
    </reaction>
</comment>
<dbReference type="InterPro" id="IPR015590">
    <property type="entry name" value="Aldehyde_DH_dom"/>
</dbReference>
<reference evidence="8" key="1">
    <citation type="journal article" date="2022" name="Front. Genet.">
        <title>Chromosome-Scale Assembly of the Dendrobium nobile Genome Provides Insights Into the Molecular Mechanism of the Biosynthesis of the Medicinal Active Ingredient of Dendrobium.</title>
        <authorList>
            <person name="Xu Q."/>
            <person name="Niu S.-C."/>
            <person name="Li K.-L."/>
            <person name="Zheng P.-J."/>
            <person name="Zhang X.-J."/>
            <person name="Jia Y."/>
            <person name="Liu Y."/>
            <person name="Niu Y.-X."/>
            <person name="Yu L.-H."/>
            <person name="Chen D.-F."/>
            <person name="Zhang G.-Q."/>
        </authorList>
    </citation>
    <scope>NUCLEOTIDE SEQUENCE</scope>
    <source>
        <tissue evidence="8">Leaf</tissue>
    </source>
</reference>
<dbReference type="GO" id="GO:0004029">
    <property type="term" value="F:aldehyde dehydrogenase (NAD+) activity"/>
    <property type="evidence" value="ECO:0007669"/>
    <property type="project" value="UniProtKB-EC"/>
</dbReference>
<evidence type="ECO:0000256" key="4">
    <source>
        <dbReference type="ARBA" id="ARBA00049194"/>
    </source>
</evidence>
<sequence length="488" mass="53603">MSDDEQRPINDNRADELVKSLRVSFNSGKTRSYAWRAFQLKGIIRMIDEKEEEIMNALHADLSKPRLESFVHEISLAKSTCSLALKELQQWMKPEKVSSILTAFPSSAEILPEPLGVVLIISAWNYPFLLAIDPVIGAIAAGNVVVLKPSEIAPSTSALFARLLPKYVDNSCIKVVEGTVPETTALLEQKWDKILYTGNAKVGRIIMAAAAKHLTPVVLELGGKCPVVVDSNVDLKVASKRIVVGKWGSNNGQACIAPDYIITTKSFAPQLVDALKISLKSFYGENPMQSEDLSRVVNSNHFARIIRFLDDEKISGKIIHGGERDEKLLKIAPTLLLDVPDDSLIMQEEIFGPLLPIVTVDNIEESIDMINSKPKPLSAYLFTKNKKLEEKFVRAVSAGGLLINDTIMHFANPNLPFGGVGESGIGAYHGKFSFDAFSHRKAVLHRSFGGEVSARYPPYTAQKQKFLRALLSGDIIGVILAIIGFPRS</sequence>
<feature type="active site" evidence="6">
    <location>
        <position position="220"/>
    </location>
</feature>
<dbReference type="SMR" id="A0A8T3B8V9"/>
<dbReference type="Pfam" id="PF00171">
    <property type="entry name" value="Aldedh"/>
    <property type="match status" value="1"/>
</dbReference>
<evidence type="ECO:0000259" key="7">
    <source>
        <dbReference type="Pfam" id="PF00171"/>
    </source>
</evidence>
<evidence type="ECO:0000313" key="8">
    <source>
        <dbReference type="EMBL" id="KAI0507837.1"/>
    </source>
</evidence>
<protein>
    <recommendedName>
        <fullName evidence="5">Aldehyde dehydrogenase</fullName>
    </recommendedName>
</protein>
<keyword evidence="3" id="KW-0520">NAD</keyword>
<dbReference type="SUPFAM" id="SSF53720">
    <property type="entry name" value="ALDH-like"/>
    <property type="match status" value="1"/>
</dbReference>
<dbReference type="InterPro" id="IPR016161">
    <property type="entry name" value="Ald_DH/histidinol_DH"/>
</dbReference>
<comment type="caution">
    <text evidence="8">The sequence shown here is derived from an EMBL/GenBank/DDBJ whole genome shotgun (WGS) entry which is preliminary data.</text>
</comment>
<dbReference type="Gene3D" id="3.40.309.10">
    <property type="entry name" value="Aldehyde Dehydrogenase, Chain A, domain 2"/>
    <property type="match status" value="1"/>
</dbReference>
<dbReference type="InterPro" id="IPR016163">
    <property type="entry name" value="Ald_DH_C"/>
</dbReference>
<dbReference type="GO" id="GO:0006081">
    <property type="term" value="P:aldehyde metabolic process"/>
    <property type="evidence" value="ECO:0007669"/>
    <property type="project" value="InterPro"/>
</dbReference>
<feature type="domain" description="Aldehyde dehydrogenase" evidence="7">
    <location>
        <begin position="12"/>
        <end position="443"/>
    </location>
</feature>
<dbReference type="FunFam" id="3.40.309.10:FF:000003">
    <property type="entry name" value="Aldehyde dehydrogenase"/>
    <property type="match status" value="1"/>
</dbReference>
<keyword evidence="2 5" id="KW-0560">Oxidoreductase</keyword>
<dbReference type="GO" id="GO:0009737">
    <property type="term" value="P:response to abscisic acid"/>
    <property type="evidence" value="ECO:0007669"/>
    <property type="project" value="UniProtKB-ARBA"/>
</dbReference>
<name>A0A8T3B8V9_DENNO</name>
<evidence type="ECO:0000313" key="9">
    <source>
        <dbReference type="Proteomes" id="UP000829196"/>
    </source>
</evidence>
<proteinExistence type="inferred from homology"/>
<comment type="similarity">
    <text evidence="1 5">Belongs to the aldehyde dehydrogenase family.</text>
</comment>
<evidence type="ECO:0000256" key="2">
    <source>
        <dbReference type="ARBA" id="ARBA00023002"/>
    </source>
</evidence>
<dbReference type="PIRSF" id="PIRSF036492">
    <property type="entry name" value="ALDH"/>
    <property type="match status" value="1"/>
</dbReference>
<dbReference type="PANTHER" id="PTHR43570">
    <property type="entry name" value="ALDEHYDE DEHYDROGENASE"/>
    <property type="match status" value="1"/>
</dbReference>
<dbReference type="OrthoDB" id="440325at2759"/>
<dbReference type="EMBL" id="JAGYWB010000010">
    <property type="protein sequence ID" value="KAI0507837.1"/>
    <property type="molecule type" value="Genomic_DNA"/>
</dbReference>
<dbReference type="Proteomes" id="UP000829196">
    <property type="component" value="Unassembled WGS sequence"/>
</dbReference>
<dbReference type="GO" id="GO:0005737">
    <property type="term" value="C:cytoplasm"/>
    <property type="evidence" value="ECO:0007669"/>
    <property type="project" value="TreeGrafter"/>
</dbReference>
<dbReference type="InterPro" id="IPR016162">
    <property type="entry name" value="Ald_DH_N"/>
</dbReference>
<evidence type="ECO:0000256" key="6">
    <source>
        <dbReference type="PIRSR" id="PIRSR036492-1"/>
    </source>
</evidence>
<evidence type="ECO:0000256" key="5">
    <source>
        <dbReference type="PIRNR" id="PIRNR036492"/>
    </source>
</evidence>
<feature type="active site" evidence="6">
    <location>
        <position position="255"/>
    </location>
</feature>
<evidence type="ECO:0000256" key="3">
    <source>
        <dbReference type="ARBA" id="ARBA00023027"/>
    </source>
</evidence>
<gene>
    <name evidence="8" type="ORF">KFK09_013965</name>
</gene>
<dbReference type="InterPro" id="IPR012394">
    <property type="entry name" value="Aldehyde_DH_NAD(P)"/>
</dbReference>
<keyword evidence="9" id="KW-1185">Reference proteome</keyword>
<evidence type="ECO:0000256" key="1">
    <source>
        <dbReference type="ARBA" id="ARBA00009986"/>
    </source>
</evidence>
<dbReference type="AlphaFoldDB" id="A0A8T3B8V9"/>